<dbReference type="GO" id="GO:0006220">
    <property type="term" value="P:pyrimidine nucleotide metabolic process"/>
    <property type="evidence" value="ECO:0007669"/>
    <property type="project" value="InterPro"/>
</dbReference>
<evidence type="ECO:0000256" key="5">
    <source>
        <dbReference type="ARBA" id="ARBA00022833"/>
    </source>
</evidence>
<dbReference type="PROSITE" id="PS00903">
    <property type="entry name" value="CYT_DCMP_DEAMINASES_1"/>
    <property type="match status" value="1"/>
</dbReference>
<feature type="active site" description="Proton donor" evidence="6">
    <location>
        <position position="73"/>
    </location>
</feature>
<evidence type="ECO:0000256" key="7">
    <source>
        <dbReference type="PIRSR" id="PIRSR006019-2"/>
    </source>
</evidence>
<dbReference type="Gene3D" id="3.40.140.10">
    <property type="entry name" value="Cytidine Deaminase, domain 2"/>
    <property type="match status" value="1"/>
</dbReference>
<evidence type="ECO:0000313" key="9">
    <source>
        <dbReference type="EMBL" id="TCP65225.1"/>
    </source>
</evidence>
<keyword evidence="3 7" id="KW-0479">Metal-binding</keyword>
<proteinExistence type="inferred from homology"/>
<evidence type="ECO:0000256" key="1">
    <source>
        <dbReference type="ARBA" id="ARBA00001947"/>
    </source>
</evidence>
<keyword evidence="5 7" id="KW-0862">Zinc</keyword>
<dbReference type="Pfam" id="PF00383">
    <property type="entry name" value="dCMP_cyt_deam_1"/>
    <property type="match status" value="1"/>
</dbReference>
<evidence type="ECO:0000256" key="3">
    <source>
        <dbReference type="ARBA" id="ARBA00022723"/>
    </source>
</evidence>
<keyword evidence="10" id="KW-1185">Reference proteome</keyword>
<accession>A0A4R2S1L5</accession>
<organism evidence="9 10">
    <name type="scientific">Heliophilum fasciatum</name>
    <dbReference type="NCBI Taxonomy" id="35700"/>
    <lineage>
        <taxon>Bacteria</taxon>
        <taxon>Bacillati</taxon>
        <taxon>Bacillota</taxon>
        <taxon>Clostridia</taxon>
        <taxon>Eubacteriales</taxon>
        <taxon>Heliobacteriaceae</taxon>
        <taxon>Heliophilum</taxon>
    </lineage>
</organism>
<dbReference type="PANTHER" id="PTHR11086:SF18">
    <property type="entry name" value="DEOXYCYTIDYLATE DEAMINASE"/>
    <property type="match status" value="1"/>
</dbReference>
<dbReference type="GO" id="GO:0008270">
    <property type="term" value="F:zinc ion binding"/>
    <property type="evidence" value="ECO:0007669"/>
    <property type="project" value="InterPro"/>
</dbReference>
<comment type="caution">
    <text evidence="9">The sequence shown here is derived from an EMBL/GenBank/DDBJ whole genome shotgun (WGS) entry which is preliminary data.</text>
</comment>
<feature type="binding site" evidence="7">
    <location>
        <position position="100"/>
    </location>
    <ligand>
        <name>Zn(2+)</name>
        <dbReference type="ChEBI" id="CHEBI:29105"/>
        <note>catalytic</note>
    </ligand>
</feature>
<dbReference type="CDD" id="cd01286">
    <property type="entry name" value="deoxycytidylate_deaminase"/>
    <property type="match status" value="1"/>
</dbReference>
<gene>
    <name evidence="9" type="ORF">EDD73_106109</name>
</gene>
<evidence type="ECO:0000256" key="4">
    <source>
        <dbReference type="ARBA" id="ARBA00022801"/>
    </source>
</evidence>
<comment type="similarity">
    <text evidence="2">Belongs to the cytidine and deoxycytidylate deaminase family.</text>
</comment>
<protein>
    <submittedName>
        <fullName evidence="9">dCMP deaminase</fullName>
    </submittedName>
</protein>
<dbReference type="PROSITE" id="PS51747">
    <property type="entry name" value="CYT_DCMP_DEAMINASES_2"/>
    <property type="match status" value="1"/>
</dbReference>
<dbReference type="InterPro" id="IPR016473">
    <property type="entry name" value="dCMP_deaminase"/>
</dbReference>
<dbReference type="InterPro" id="IPR015517">
    <property type="entry name" value="dCMP_deaminase-rel"/>
</dbReference>
<sequence length="146" mass="16465">MQMRKDWDRYFIDIAFEVGSRSTCPRRFVGAVIVKDKKIKATGYNGSPPQLPHCLDEGCLMRDNHCVRTIHAEVNALMECDPEDRINATIYVTDRPCAECSKLIIAAGITRVVYARDYPMDCDWLALAPGIEVVHHPRTEATPEAT</sequence>
<dbReference type="PANTHER" id="PTHR11086">
    <property type="entry name" value="DEOXYCYTIDYLATE DEAMINASE-RELATED"/>
    <property type="match status" value="1"/>
</dbReference>
<dbReference type="GO" id="GO:0005737">
    <property type="term" value="C:cytoplasm"/>
    <property type="evidence" value="ECO:0007669"/>
    <property type="project" value="TreeGrafter"/>
</dbReference>
<name>A0A4R2S1L5_9FIRM</name>
<dbReference type="InterPro" id="IPR002125">
    <property type="entry name" value="CMP_dCMP_dom"/>
</dbReference>
<evidence type="ECO:0000313" key="10">
    <source>
        <dbReference type="Proteomes" id="UP000294813"/>
    </source>
</evidence>
<evidence type="ECO:0000256" key="2">
    <source>
        <dbReference type="ARBA" id="ARBA00006576"/>
    </source>
</evidence>
<keyword evidence="4" id="KW-0378">Hydrolase</keyword>
<evidence type="ECO:0000259" key="8">
    <source>
        <dbReference type="PROSITE" id="PS51747"/>
    </source>
</evidence>
<dbReference type="GO" id="GO:0004132">
    <property type="term" value="F:dCMP deaminase activity"/>
    <property type="evidence" value="ECO:0007669"/>
    <property type="project" value="InterPro"/>
</dbReference>
<evidence type="ECO:0000256" key="6">
    <source>
        <dbReference type="PIRSR" id="PIRSR006019-1"/>
    </source>
</evidence>
<feature type="domain" description="CMP/dCMP-type deaminase" evidence="8">
    <location>
        <begin position="6"/>
        <end position="135"/>
    </location>
</feature>
<dbReference type="SUPFAM" id="SSF53927">
    <property type="entry name" value="Cytidine deaminase-like"/>
    <property type="match status" value="1"/>
</dbReference>
<reference evidence="9 10" key="1">
    <citation type="submission" date="2019-03" db="EMBL/GenBank/DDBJ databases">
        <title>Genomic Encyclopedia of Type Strains, Phase IV (KMG-IV): sequencing the most valuable type-strain genomes for metagenomic binning, comparative biology and taxonomic classification.</title>
        <authorList>
            <person name="Goeker M."/>
        </authorList>
    </citation>
    <scope>NUCLEOTIDE SEQUENCE [LARGE SCALE GENOMIC DNA]</scope>
    <source>
        <strain evidence="9 10">DSM 11170</strain>
    </source>
</reference>
<feature type="binding site" evidence="7">
    <location>
        <position position="71"/>
    </location>
    <ligand>
        <name>Zn(2+)</name>
        <dbReference type="ChEBI" id="CHEBI:29105"/>
        <note>catalytic</note>
    </ligand>
</feature>
<dbReference type="InterPro" id="IPR016193">
    <property type="entry name" value="Cytidine_deaminase-like"/>
</dbReference>
<dbReference type="Proteomes" id="UP000294813">
    <property type="component" value="Unassembled WGS sequence"/>
</dbReference>
<dbReference type="AlphaFoldDB" id="A0A4R2S1L5"/>
<comment type="cofactor">
    <cofactor evidence="1 7">
        <name>Zn(2+)</name>
        <dbReference type="ChEBI" id="CHEBI:29105"/>
    </cofactor>
</comment>
<dbReference type="InterPro" id="IPR035105">
    <property type="entry name" value="Deoxycytidylate_deaminase_dom"/>
</dbReference>
<dbReference type="EMBL" id="SLXT01000006">
    <property type="protein sequence ID" value="TCP65225.1"/>
    <property type="molecule type" value="Genomic_DNA"/>
</dbReference>
<feature type="binding site" evidence="7">
    <location>
        <position position="97"/>
    </location>
    <ligand>
        <name>Zn(2+)</name>
        <dbReference type="ChEBI" id="CHEBI:29105"/>
        <note>catalytic</note>
    </ligand>
</feature>
<dbReference type="InterPro" id="IPR016192">
    <property type="entry name" value="APOBEC/CMP_deaminase_Zn-bd"/>
</dbReference>
<dbReference type="PIRSF" id="PIRSF006019">
    <property type="entry name" value="dCMP_deaminase"/>
    <property type="match status" value="1"/>
</dbReference>